<reference evidence="1" key="3">
    <citation type="submission" date="2022-06" db="EMBL/GenBank/DDBJ databases">
        <title>Resources to Facilitate Use of the Altered Schaedler Flora (ASF) Mouse Model to Study Microbiome Function.</title>
        <authorList>
            <person name="Proctor A."/>
            <person name="Parvinroo S."/>
            <person name="Richie T."/>
            <person name="Jia X."/>
            <person name="Lee S.T.M."/>
            <person name="Karp P.D."/>
            <person name="Paley S."/>
            <person name="Kostic A.D."/>
            <person name="Pierre J.F."/>
            <person name="Wannemuehler M.J."/>
            <person name="Phillips G.J."/>
        </authorList>
    </citation>
    <scope>NUCLEOTIDE SEQUENCE</scope>
    <source>
        <strain evidence="1">ASF457</strain>
    </source>
</reference>
<sequence>MNYDKLQRKLYQNLTLTKKYDDFHDKYLKKATIQLVSLYSHIEKQINTKDNKAKIPYVAMLISERISLDVYDVNISHTNLNLVDRKLVSCDTAIQEAKVFENDKILYKQNFMESRVKSINAPTAVSRGTKDILIYLGREQQCIGYDKTKPLNNFIEARKDILRLVAREFKKERESLLMQDNKNQL</sequence>
<dbReference type="RefSeq" id="WP_023275702.1">
    <property type="nucleotide sequence ID" value="NZ_CP097562.1"/>
</dbReference>
<keyword evidence="2" id="KW-1185">Reference proteome</keyword>
<reference evidence="1" key="1">
    <citation type="journal article" date="2014" name="Genome Announc.">
        <title>Draft genome sequences of the altered schaedler flora, a defined bacterial community from gnotobiotic mice.</title>
        <authorList>
            <person name="Wannemuehler M.J."/>
            <person name="Overstreet A.M."/>
            <person name="Ward D.V."/>
            <person name="Phillips G.J."/>
        </authorList>
    </citation>
    <scope>NUCLEOTIDE SEQUENCE</scope>
    <source>
        <strain evidence="1">ASF457</strain>
    </source>
</reference>
<evidence type="ECO:0000313" key="2">
    <source>
        <dbReference type="Proteomes" id="UP000017429"/>
    </source>
</evidence>
<proteinExistence type="predicted"/>
<dbReference type="KEGG" id="msch:N508_001395"/>
<organism evidence="1 2">
    <name type="scientific">Mucispirillum schaedleri ASF457</name>
    <dbReference type="NCBI Taxonomy" id="1379858"/>
    <lineage>
        <taxon>Bacteria</taxon>
        <taxon>Pseudomonadati</taxon>
        <taxon>Deferribacterota</taxon>
        <taxon>Deferribacteres</taxon>
        <taxon>Deferribacterales</taxon>
        <taxon>Mucispirillaceae</taxon>
        <taxon>Mucispirillum</taxon>
    </lineage>
</organism>
<evidence type="ECO:0000313" key="1">
    <source>
        <dbReference type="EMBL" id="USF24309.1"/>
    </source>
</evidence>
<dbReference type="EMBL" id="CP097562">
    <property type="protein sequence ID" value="USF24309.1"/>
    <property type="molecule type" value="Genomic_DNA"/>
</dbReference>
<accession>V2QG31</accession>
<dbReference type="AlphaFoldDB" id="V2QG31"/>
<protein>
    <submittedName>
        <fullName evidence="1">Uncharacterized protein</fullName>
    </submittedName>
</protein>
<gene>
    <name evidence="1" type="ORF">N508_001395</name>
</gene>
<name>V2QG31_9BACT</name>
<dbReference type="Proteomes" id="UP000017429">
    <property type="component" value="Chromosome"/>
</dbReference>
<reference evidence="1" key="2">
    <citation type="submission" date="2022-05" db="EMBL/GenBank/DDBJ databases">
        <authorList>
            <person name="Proctor A.L."/>
            <person name="Phillips G.J."/>
            <person name="Wannemuehler M.J."/>
        </authorList>
    </citation>
    <scope>NUCLEOTIDE SEQUENCE</scope>
    <source>
        <strain evidence="1">ASF457</strain>
    </source>
</reference>